<dbReference type="SMART" id="SM00906">
    <property type="entry name" value="Fungal_trans"/>
    <property type="match status" value="1"/>
</dbReference>
<sequence>MCQAHGTDCIYLQLGDSFQRRSIASPRKLAARPRQAPRTAGPPRGNKFSTASSLPSQQALFRPVNVASTSTAHDSHVVSRPTASLEMSYPSNHENYTREETLSNLVGIVTEPGDDSSHIVSPAVAEDNDVLESYLSTVPDARRRRIIRTNPSSSRPVRPVLFNTVPRRPLGVSANQSLPATKCEFIEKYLEPVVSDVVDLFFRHANICFPIFDEMSFRNIYYTHKENISPALLCNLYANALIYWENSPILRSDRFPDIRFIWNQANEALHSELFLSPGISTVMAIILNVCGRPSTSIFGNGGMVGTAVALSNALGLNRDPSNWNIRPVEKKFRVRIWWLVAIHDRWCSLAYGTPLQIHGAQCDVPFPTMDDLCSPSASYSQLAAASIFISLTTLTEVLGRYLEHVYKVSKSTFCPPETSAVDLERLLTDWEESLSDDSRRVILRGTHLSSPGAANFRLAYLAVKLLLRRIQLDLNAGITQVGDVTTSPFYTQAQRAAEEIVHLVEELDESHLRGFWIPVHAFSLTSATTFLLRSGLRRNSSSNAPLKLAKDMISMLRSHNDKFGWDLADNCLASCSDLVEKLGSAEVEGESLMSSLSDFQEHLDIYNPSLLDELLIGFPRPTDTIEL</sequence>
<evidence type="ECO:0000256" key="3">
    <source>
        <dbReference type="ARBA" id="ARBA00023242"/>
    </source>
</evidence>
<proteinExistence type="predicted"/>
<dbReference type="CDD" id="cd12148">
    <property type="entry name" value="fungal_TF_MHR"/>
    <property type="match status" value="1"/>
</dbReference>
<dbReference type="EMBL" id="SPNV01000009">
    <property type="protein sequence ID" value="KAF5866396.1"/>
    <property type="molecule type" value="Genomic_DNA"/>
</dbReference>
<dbReference type="GO" id="GO:0008270">
    <property type="term" value="F:zinc ion binding"/>
    <property type="evidence" value="ECO:0007669"/>
    <property type="project" value="InterPro"/>
</dbReference>
<dbReference type="GO" id="GO:0006351">
    <property type="term" value="P:DNA-templated transcription"/>
    <property type="evidence" value="ECO:0007669"/>
    <property type="project" value="InterPro"/>
</dbReference>
<protein>
    <recommendedName>
        <fullName evidence="5">Xylanolytic transcriptional activator regulatory domain-containing protein</fullName>
    </recommendedName>
</protein>
<dbReference type="PANTHER" id="PTHR31668:SF10">
    <property type="entry name" value="ZN(II)2CYS6 TRANSCRIPTION FACTOR (EUROFUNG)"/>
    <property type="match status" value="1"/>
</dbReference>
<dbReference type="GO" id="GO:0005634">
    <property type="term" value="C:nucleus"/>
    <property type="evidence" value="ECO:0007669"/>
    <property type="project" value="TreeGrafter"/>
</dbReference>
<dbReference type="GO" id="GO:0001080">
    <property type="term" value="P:nitrogen catabolite activation of transcription from RNA polymerase II promoter"/>
    <property type="evidence" value="ECO:0007669"/>
    <property type="project" value="TreeGrafter"/>
</dbReference>
<evidence type="ECO:0000256" key="4">
    <source>
        <dbReference type="SAM" id="MobiDB-lite"/>
    </source>
</evidence>
<reference evidence="6 7" key="1">
    <citation type="submission" date="2019-04" db="EMBL/GenBank/DDBJ databases">
        <title>Aspergillus burnettii sp. nov., novel species from soil in southeast Queensland.</title>
        <authorList>
            <person name="Gilchrist C.L.M."/>
            <person name="Pitt J.I."/>
            <person name="Lange L."/>
            <person name="Lacey H.J."/>
            <person name="Vuong D."/>
            <person name="Midgley D.J."/>
            <person name="Greenfield P."/>
            <person name="Bradbury M."/>
            <person name="Lacey E."/>
            <person name="Busk P.K."/>
            <person name="Pilgaard B."/>
            <person name="Chooi Y.H."/>
            <person name="Piggott A.M."/>
        </authorList>
    </citation>
    <scope>NUCLEOTIDE SEQUENCE [LARGE SCALE GENOMIC DNA]</scope>
    <source>
        <strain evidence="6 7">FRR 5400</strain>
    </source>
</reference>
<dbReference type="GO" id="GO:0003677">
    <property type="term" value="F:DNA binding"/>
    <property type="evidence" value="ECO:0007669"/>
    <property type="project" value="InterPro"/>
</dbReference>
<keyword evidence="2" id="KW-0804">Transcription</keyword>
<evidence type="ECO:0000256" key="1">
    <source>
        <dbReference type="ARBA" id="ARBA00023015"/>
    </source>
</evidence>
<comment type="caution">
    <text evidence="6">The sequence shown here is derived from an EMBL/GenBank/DDBJ whole genome shotgun (WGS) entry which is preliminary data.</text>
</comment>
<feature type="domain" description="Xylanolytic transcriptional activator regulatory" evidence="5">
    <location>
        <begin position="300"/>
        <end position="373"/>
    </location>
</feature>
<evidence type="ECO:0000256" key="2">
    <source>
        <dbReference type="ARBA" id="ARBA00023163"/>
    </source>
</evidence>
<keyword evidence="7" id="KW-1185">Reference proteome</keyword>
<accession>A0A8H6AD54</accession>
<evidence type="ECO:0000313" key="6">
    <source>
        <dbReference type="EMBL" id="KAF5866396.1"/>
    </source>
</evidence>
<name>A0A8H6AD54_PETAA</name>
<dbReference type="InterPro" id="IPR007219">
    <property type="entry name" value="XnlR_reg_dom"/>
</dbReference>
<evidence type="ECO:0000259" key="5">
    <source>
        <dbReference type="SMART" id="SM00906"/>
    </source>
</evidence>
<dbReference type="Pfam" id="PF04082">
    <property type="entry name" value="Fungal_trans"/>
    <property type="match status" value="1"/>
</dbReference>
<dbReference type="AlphaFoldDB" id="A0A8H6AD54"/>
<organism evidence="6 7">
    <name type="scientific">Petromyces alliaceus</name>
    <name type="common">Aspergillus alliaceus</name>
    <dbReference type="NCBI Taxonomy" id="209559"/>
    <lineage>
        <taxon>Eukaryota</taxon>
        <taxon>Fungi</taxon>
        <taxon>Dikarya</taxon>
        <taxon>Ascomycota</taxon>
        <taxon>Pezizomycotina</taxon>
        <taxon>Eurotiomycetes</taxon>
        <taxon>Eurotiomycetidae</taxon>
        <taxon>Eurotiales</taxon>
        <taxon>Aspergillaceae</taxon>
        <taxon>Aspergillus</taxon>
        <taxon>Aspergillus subgen. Circumdati</taxon>
    </lineage>
</organism>
<evidence type="ECO:0000313" key="7">
    <source>
        <dbReference type="Proteomes" id="UP000541154"/>
    </source>
</evidence>
<keyword evidence="3" id="KW-0539">Nucleus</keyword>
<dbReference type="PANTHER" id="PTHR31668">
    <property type="entry name" value="GLUCOSE TRANSPORT TRANSCRIPTION REGULATOR RGT1-RELATED-RELATED"/>
    <property type="match status" value="1"/>
</dbReference>
<feature type="region of interest" description="Disordered" evidence="4">
    <location>
        <begin position="25"/>
        <end position="55"/>
    </location>
</feature>
<dbReference type="Proteomes" id="UP000541154">
    <property type="component" value="Unassembled WGS sequence"/>
</dbReference>
<gene>
    <name evidence="6" type="ORF">ETB97_012565</name>
</gene>
<dbReference type="InterPro" id="IPR050797">
    <property type="entry name" value="Carb_Metab_Trans_Reg"/>
</dbReference>
<keyword evidence="1" id="KW-0805">Transcription regulation</keyword>